<sequence length="140" mass="15955">MPLRSMEVPTGAEAGYSGVVHPRLRQPWPYTMNWMKLIALMNWMLQTGDTARPEVFLQALARRPPQHEDIFMTTAQKLEEKGLEEGRMEGRIEGIQPGEQRGIEKGKLDVARMMLQNGLDRNTVMKMTGLPADELAQIRH</sequence>
<dbReference type="GO" id="GO:1990238">
    <property type="term" value="F:double-stranded DNA endonuclease activity"/>
    <property type="evidence" value="ECO:0007669"/>
    <property type="project" value="TreeGrafter"/>
</dbReference>
<gene>
    <name evidence="1" type="ORF">CO704_24935</name>
</gene>
<geneLocation type="plasmid" evidence="1">
    <name>unnamed</name>
</geneLocation>
<dbReference type="NCBIfam" id="TIGR01784">
    <property type="entry name" value="T_den_put_tspse"/>
    <property type="match status" value="1"/>
</dbReference>
<dbReference type="InterPro" id="IPR010106">
    <property type="entry name" value="RpnA"/>
</dbReference>
<dbReference type="AlphaFoldDB" id="A0A291E5K9"/>
<dbReference type="InterPro" id="IPR051699">
    <property type="entry name" value="Rpn/YhgA-like_nuclease"/>
</dbReference>
<proteinExistence type="predicted"/>
<keyword evidence="1" id="KW-0614">Plasmid</keyword>
<evidence type="ECO:0000313" key="2">
    <source>
        <dbReference type="Proteomes" id="UP000217979"/>
    </source>
</evidence>
<dbReference type="EMBL" id="CP023526">
    <property type="protein sequence ID" value="ATF95350.1"/>
    <property type="molecule type" value="Genomic_DNA"/>
</dbReference>
<reference evidence="1 2" key="1">
    <citation type="submission" date="2017-09" db="EMBL/GenBank/DDBJ databases">
        <title>FDA dAtabase for Regulatory Grade micrObial Sequences (FDA-ARGOS): Supporting development and validation of Infectious Disease Dx tests.</title>
        <authorList>
            <person name="Minogue T."/>
            <person name="Wolcott M."/>
            <person name="Wasieloski L."/>
            <person name="Aguilar W."/>
            <person name="Moore D."/>
            <person name="Tallon L."/>
            <person name="Sadzewicz L."/>
            <person name="Ott S."/>
            <person name="Zhao X."/>
            <person name="Nagaraj S."/>
            <person name="Vavikolanu K."/>
            <person name="Aluvathingal J."/>
            <person name="Nadendla S."/>
            <person name="Sichtig H."/>
        </authorList>
    </citation>
    <scope>NUCLEOTIDE SEQUENCE [LARGE SCALE GENOMIC DNA]</scope>
    <source>
        <strain evidence="1 2">FDAARGOS_392</strain>
        <plasmid evidence="2">Plasmid unnamed</plasmid>
    </source>
</reference>
<evidence type="ECO:0000313" key="1">
    <source>
        <dbReference type="EMBL" id="ATF95350.1"/>
    </source>
</evidence>
<dbReference type="PANTHER" id="PTHR34611">
    <property type="match status" value="1"/>
</dbReference>
<dbReference type="GO" id="GO:0006310">
    <property type="term" value="P:DNA recombination"/>
    <property type="evidence" value="ECO:0007669"/>
    <property type="project" value="TreeGrafter"/>
</dbReference>
<organism evidence="1 2">
    <name type="scientific">Cedecea neteri</name>
    <dbReference type="NCBI Taxonomy" id="158822"/>
    <lineage>
        <taxon>Bacteria</taxon>
        <taxon>Pseudomonadati</taxon>
        <taxon>Pseudomonadota</taxon>
        <taxon>Gammaproteobacteria</taxon>
        <taxon>Enterobacterales</taxon>
        <taxon>Enterobacteriaceae</taxon>
        <taxon>Cedecea</taxon>
    </lineage>
</organism>
<accession>A0A291E5K9</accession>
<name>A0A291E5K9_9ENTR</name>
<protein>
    <recommendedName>
        <fullName evidence="3">Transposase, YhgA-like</fullName>
    </recommendedName>
</protein>
<evidence type="ECO:0008006" key="3">
    <source>
        <dbReference type="Google" id="ProtNLM"/>
    </source>
</evidence>
<dbReference type="Proteomes" id="UP000217979">
    <property type="component" value="Plasmid unnamed"/>
</dbReference>
<dbReference type="PANTHER" id="PTHR34611:SF4">
    <property type="entry name" value="RECOMBINATION-PROMOTING NUCLEASE PSLT051"/>
    <property type="match status" value="1"/>
</dbReference>